<evidence type="ECO:0000256" key="1">
    <source>
        <dbReference type="SAM" id="MobiDB-lite"/>
    </source>
</evidence>
<dbReference type="HOGENOM" id="CLU_804564_0_0_1"/>
<evidence type="ECO:0000313" key="3">
    <source>
        <dbReference type="Proteomes" id="UP000039046"/>
    </source>
</evidence>
<dbReference type="EMBL" id="CDHN01000003">
    <property type="protein sequence ID" value="CEJ90582.1"/>
    <property type="molecule type" value="Genomic_DNA"/>
</dbReference>
<protein>
    <submittedName>
        <fullName evidence="2">Uncharacterized protein</fullName>
    </submittedName>
</protein>
<keyword evidence="3" id="KW-1185">Reference proteome</keyword>
<name>A0A0A1TKY7_9HYPO</name>
<dbReference type="OrthoDB" id="4776522at2759"/>
<dbReference type="STRING" id="1531966.A0A0A1TKY7"/>
<proteinExistence type="predicted"/>
<reference evidence="2 3" key="1">
    <citation type="journal article" date="2015" name="Genome Announc.">
        <title>Draft Genome Sequence and Gene Annotation of the Entomopathogenic Fungus Verticillium hemipterigenum.</title>
        <authorList>
            <person name="Horn F."/>
            <person name="Habel A."/>
            <person name="Scharf D.H."/>
            <person name="Dworschak J."/>
            <person name="Brakhage A.A."/>
            <person name="Guthke R."/>
            <person name="Hertweck C."/>
            <person name="Linde J."/>
        </authorList>
    </citation>
    <scope>NUCLEOTIDE SEQUENCE [LARGE SCALE GENOMIC DNA]</scope>
</reference>
<sequence>MDRMVATQIPKQSFFKPTCTHITAIRVYGGDRVYETCRQHGELGWLYQCTQDMEERVKTQLLQRYPKGAPLQATKGDLETLHSELSYIFDLEHGNPHDGLSRVEKLTNREASRYRPEQLAKLVRQRQEVEEAIKRQLKNREGTANLPFMPTPCRHMVCQRCRPMMNGRSTISLDAAALGKALPTAVIACGFAWLDGMPIIDASVIKGFPHQLPRRDGTLQMSTPALLQLLEKEIQEGQASGSPVQRLKVPLEQQLGCLKHSPACENLASISKIQQQLHSSYPVAGGGLVSKPIEAKDSLMEVESAAKRRNQPVWSTVMSKQLKAVSMDQSNQGNTTHLRDIITHV</sequence>
<accession>A0A0A1TKY7</accession>
<feature type="compositionally biased region" description="Polar residues" evidence="1">
    <location>
        <begin position="327"/>
        <end position="336"/>
    </location>
</feature>
<feature type="region of interest" description="Disordered" evidence="1">
    <location>
        <begin position="326"/>
        <end position="345"/>
    </location>
</feature>
<evidence type="ECO:0000313" key="2">
    <source>
        <dbReference type="EMBL" id="CEJ90582.1"/>
    </source>
</evidence>
<dbReference type="AlphaFoldDB" id="A0A0A1TKY7"/>
<gene>
    <name evidence="2" type="ORF">VHEMI06355</name>
</gene>
<dbReference type="Proteomes" id="UP000039046">
    <property type="component" value="Unassembled WGS sequence"/>
</dbReference>
<organism evidence="2 3">
    <name type="scientific">[Torrubiella] hemipterigena</name>
    <dbReference type="NCBI Taxonomy" id="1531966"/>
    <lineage>
        <taxon>Eukaryota</taxon>
        <taxon>Fungi</taxon>
        <taxon>Dikarya</taxon>
        <taxon>Ascomycota</taxon>
        <taxon>Pezizomycotina</taxon>
        <taxon>Sordariomycetes</taxon>
        <taxon>Hypocreomycetidae</taxon>
        <taxon>Hypocreales</taxon>
        <taxon>Clavicipitaceae</taxon>
        <taxon>Clavicipitaceae incertae sedis</taxon>
        <taxon>'Torrubiella' clade</taxon>
    </lineage>
</organism>